<reference evidence="1 2" key="1">
    <citation type="submission" date="2018-09" db="EMBL/GenBank/DDBJ databases">
        <title>A high-quality reference genome of wild soybean provides a powerful tool to mine soybean genomes.</title>
        <authorList>
            <person name="Xie M."/>
            <person name="Chung C.Y.L."/>
            <person name="Li M.-W."/>
            <person name="Wong F.-L."/>
            <person name="Chan T.-F."/>
            <person name="Lam H.-M."/>
        </authorList>
    </citation>
    <scope>NUCLEOTIDE SEQUENCE [LARGE SCALE GENOMIC DNA]</scope>
    <source>
        <strain evidence="2">cv. W05</strain>
        <tissue evidence="1">Hypocotyl of etiolated seedlings</tissue>
    </source>
</reference>
<evidence type="ECO:0000313" key="2">
    <source>
        <dbReference type="Proteomes" id="UP000289340"/>
    </source>
</evidence>
<comment type="caution">
    <text evidence="1">The sequence shown here is derived from an EMBL/GenBank/DDBJ whole genome shotgun (WGS) entry which is preliminary data.</text>
</comment>
<dbReference type="Proteomes" id="UP000289340">
    <property type="component" value="Chromosome 10"/>
</dbReference>
<dbReference type="EMBL" id="QZWG01000010">
    <property type="protein sequence ID" value="RZB85880.1"/>
    <property type="molecule type" value="Genomic_DNA"/>
</dbReference>
<evidence type="ECO:0000313" key="1">
    <source>
        <dbReference type="EMBL" id="RZB85880.1"/>
    </source>
</evidence>
<gene>
    <name evidence="1" type="ORF">D0Y65_026113</name>
</gene>
<dbReference type="AlphaFoldDB" id="A0A445IIC4"/>
<sequence length="92" mass="10243">MAEYSLLACLAGTTGGIAAYVEEYPAISVGGFRSSRFCSWQHAYVANSTGGTTPRRDPLRKIIVSLPSNVDFMIFNHRYKVFPVEMDVKLKH</sequence>
<organism evidence="1 2">
    <name type="scientific">Glycine soja</name>
    <name type="common">Wild soybean</name>
    <dbReference type="NCBI Taxonomy" id="3848"/>
    <lineage>
        <taxon>Eukaryota</taxon>
        <taxon>Viridiplantae</taxon>
        <taxon>Streptophyta</taxon>
        <taxon>Embryophyta</taxon>
        <taxon>Tracheophyta</taxon>
        <taxon>Spermatophyta</taxon>
        <taxon>Magnoliopsida</taxon>
        <taxon>eudicotyledons</taxon>
        <taxon>Gunneridae</taxon>
        <taxon>Pentapetalae</taxon>
        <taxon>rosids</taxon>
        <taxon>fabids</taxon>
        <taxon>Fabales</taxon>
        <taxon>Fabaceae</taxon>
        <taxon>Papilionoideae</taxon>
        <taxon>50 kb inversion clade</taxon>
        <taxon>NPAAA clade</taxon>
        <taxon>indigoferoid/millettioid clade</taxon>
        <taxon>Phaseoleae</taxon>
        <taxon>Glycine</taxon>
        <taxon>Glycine subgen. Soja</taxon>
    </lineage>
</organism>
<name>A0A445IIC4_GLYSO</name>
<keyword evidence="2" id="KW-1185">Reference proteome</keyword>
<protein>
    <submittedName>
        <fullName evidence="1">Uncharacterized protein</fullName>
    </submittedName>
</protein>
<proteinExistence type="predicted"/>
<accession>A0A445IIC4</accession>